<protein>
    <recommendedName>
        <fullName evidence="3">PIN domain-containing protein</fullName>
    </recommendedName>
</protein>
<keyword evidence="2" id="KW-1185">Reference proteome</keyword>
<gene>
    <name evidence="1" type="ORF">J4709_11275</name>
</gene>
<reference evidence="1 2" key="1">
    <citation type="submission" date="2021-03" db="EMBL/GenBank/DDBJ databases">
        <title>Actinomadura violae sp. nov., isolated from lichen in Thailand.</title>
        <authorList>
            <person name="Kanchanasin P."/>
            <person name="Saeng-In P."/>
            <person name="Phongsopitanun W."/>
            <person name="Yuki M."/>
            <person name="Kudo T."/>
            <person name="Ohkuma M."/>
            <person name="Tanasupawat S."/>
        </authorList>
    </citation>
    <scope>NUCLEOTIDE SEQUENCE [LARGE SCALE GENOMIC DNA]</scope>
    <source>
        <strain evidence="1 2">LCR2-06</strain>
    </source>
</reference>
<sequence length="125" mass="13257">MNDGIVFDHHAVLALGRGHRALSTLVHAAHTDPYFVVSVPAVCLAAAVRQRPEMSVHLAQLAAVEVPALDRVAADETGRMAARLWPAGGWPVLHAVTVALLTGWEIATAQPGDYRGFGVPLLPLD</sequence>
<organism evidence="1 2">
    <name type="scientific">Actinomadura violacea</name>
    <dbReference type="NCBI Taxonomy" id="2819934"/>
    <lineage>
        <taxon>Bacteria</taxon>
        <taxon>Bacillati</taxon>
        <taxon>Actinomycetota</taxon>
        <taxon>Actinomycetes</taxon>
        <taxon>Streptosporangiales</taxon>
        <taxon>Thermomonosporaceae</taxon>
        <taxon>Actinomadura</taxon>
    </lineage>
</organism>
<evidence type="ECO:0000313" key="1">
    <source>
        <dbReference type="EMBL" id="MBO2458154.1"/>
    </source>
</evidence>
<comment type="caution">
    <text evidence="1">The sequence shown here is derived from an EMBL/GenBank/DDBJ whole genome shotgun (WGS) entry which is preliminary data.</text>
</comment>
<proteinExistence type="predicted"/>
<dbReference type="RefSeq" id="WP_208239880.1">
    <property type="nucleotide sequence ID" value="NZ_JAGEPF010000006.1"/>
</dbReference>
<dbReference type="EMBL" id="JAGEPF010000006">
    <property type="protein sequence ID" value="MBO2458154.1"/>
    <property type="molecule type" value="Genomic_DNA"/>
</dbReference>
<evidence type="ECO:0008006" key="3">
    <source>
        <dbReference type="Google" id="ProtNLM"/>
    </source>
</evidence>
<name>A0ABS3RQ13_9ACTN</name>
<accession>A0ABS3RQ13</accession>
<evidence type="ECO:0000313" key="2">
    <source>
        <dbReference type="Proteomes" id="UP000680206"/>
    </source>
</evidence>
<dbReference type="Proteomes" id="UP000680206">
    <property type="component" value="Unassembled WGS sequence"/>
</dbReference>